<organism evidence="1 2">
    <name type="scientific">Magnetospirillum sulfuroxidans</name>
    <dbReference type="NCBI Taxonomy" id="611300"/>
    <lineage>
        <taxon>Bacteria</taxon>
        <taxon>Pseudomonadati</taxon>
        <taxon>Pseudomonadota</taxon>
        <taxon>Alphaproteobacteria</taxon>
        <taxon>Rhodospirillales</taxon>
        <taxon>Rhodospirillaceae</taxon>
        <taxon>Magnetospirillum</taxon>
    </lineage>
</organism>
<comment type="caution">
    <text evidence="1">The sequence shown here is derived from an EMBL/GenBank/DDBJ whole genome shotgun (WGS) entry which is preliminary data.</text>
</comment>
<dbReference type="EMBL" id="JAGTUF010000001">
    <property type="protein sequence ID" value="MBR9970485.1"/>
    <property type="molecule type" value="Genomic_DNA"/>
</dbReference>
<name>A0ABS5I7V0_9PROT</name>
<dbReference type="InterPro" id="IPR007523">
    <property type="entry name" value="NDUFAF3/AAMDC"/>
</dbReference>
<keyword evidence="2" id="KW-1185">Reference proteome</keyword>
<gene>
    <name evidence="1" type="ORF">KEC16_02005</name>
</gene>
<dbReference type="PANTHER" id="PTHR21192:SF2">
    <property type="entry name" value="NADH DEHYDROGENASE [UBIQUINONE] 1 ALPHA SUBCOMPLEX ASSEMBLY FACTOR 3"/>
    <property type="match status" value="1"/>
</dbReference>
<sequence length="124" mass="13072">MDITPVVGSEFQLIGGYGDGGFTVSGTRHEGSVLILPRQTHAWPVTAIADITLQSLDPLLRADPRPTILVLGCGRGMTAIAKSLRDALRHHGIVVEPMDSGAACRTYNVLLTEGRDVAAAIIAV</sequence>
<dbReference type="RefSeq" id="WP_211545975.1">
    <property type="nucleotide sequence ID" value="NZ_JAGTUF010000001.1"/>
</dbReference>
<dbReference type="SUPFAM" id="SSF64076">
    <property type="entry name" value="MTH938-like"/>
    <property type="match status" value="1"/>
</dbReference>
<dbReference type="PANTHER" id="PTHR21192">
    <property type="entry name" value="NUCLEAR PROTEIN E3-3"/>
    <property type="match status" value="1"/>
</dbReference>
<dbReference type="InterPro" id="IPR036748">
    <property type="entry name" value="MTH938-like_sf"/>
</dbReference>
<dbReference type="Proteomes" id="UP000680714">
    <property type="component" value="Unassembled WGS sequence"/>
</dbReference>
<proteinExistence type="predicted"/>
<evidence type="ECO:0000313" key="1">
    <source>
        <dbReference type="EMBL" id="MBR9970485.1"/>
    </source>
</evidence>
<accession>A0ABS5I7V0</accession>
<protein>
    <submittedName>
        <fullName evidence="1">Mth938-like domain-containing protein</fullName>
    </submittedName>
</protein>
<dbReference type="Pfam" id="PF04430">
    <property type="entry name" value="DUF498"/>
    <property type="match status" value="1"/>
</dbReference>
<dbReference type="Gene3D" id="3.40.1230.10">
    <property type="entry name" value="MTH938-like"/>
    <property type="match status" value="1"/>
</dbReference>
<reference evidence="1 2" key="1">
    <citation type="submission" date="2021-04" db="EMBL/GenBank/DDBJ databases">
        <title>Magnetospirillum sulfuroxidans sp. nov., a facultative chemolithoautotrophic sulfur-oxidizing alphaproteobacterium isolated from freshwater sediment and proposals for Paramagetospirillum gen. nov., and Magnetospirillaceae fam. nov.</title>
        <authorList>
            <person name="Koziaeva V."/>
            <person name="Geelhoed J.S."/>
            <person name="Sorokin D.Y."/>
            <person name="Grouzdev D.S."/>
        </authorList>
    </citation>
    <scope>NUCLEOTIDE SEQUENCE [LARGE SCALE GENOMIC DNA]</scope>
    <source>
        <strain evidence="1 2">J10</strain>
    </source>
</reference>
<evidence type="ECO:0000313" key="2">
    <source>
        <dbReference type="Proteomes" id="UP000680714"/>
    </source>
</evidence>
<dbReference type="CDD" id="cd00248">
    <property type="entry name" value="Mth938-like"/>
    <property type="match status" value="1"/>
</dbReference>